<dbReference type="Pfam" id="PF04097">
    <property type="entry name" value="Nic96"/>
    <property type="match status" value="1"/>
</dbReference>
<dbReference type="OrthoDB" id="203824at2759"/>
<dbReference type="EMBL" id="KV441387">
    <property type="protein sequence ID" value="OAF62293.1"/>
    <property type="molecule type" value="Genomic_DNA"/>
</dbReference>
<comment type="similarity">
    <text evidence="2">Belongs to the nucleoporin interacting component (NIC) family.</text>
</comment>
<accession>A0A177ALX9</accession>
<dbReference type="RefSeq" id="XP_024327565.1">
    <property type="nucleotide sequence ID" value="XM_024464600.1"/>
</dbReference>
<gene>
    <name evidence="5" type="ORF">VC83_00913</name>
</gene>
<dbReference type="AlphaFoldDB" id="A0A177ALX9"/>
<feature type="region of interest" description="Disordered" evidence="4">
    <location>
        <begin position="256"/>
        <end position="301"/>
    </location>
</feature>
<reference evidence="5" key="1">
    <citation type="submission" date="2016-03" db="EMBL/GenBank/DDBJ databases">
        <title>Updated assembly of Pseudogymnoascus destructans, the fungus causing white-nose syndrome of bats.</title>
        <authorList>
            <person name="Palmer J.M."/>
            <person name="Drees K.P."/>
            <person name="Foster J.T."/>
            <person name="Lindner D.L."/>
        </authorList>
    </citation>
    <scope>NUCLEOTIDE SEQUENCE [LARGE SCALE GENOMIC DNA]</scope>
    <source>
        <strain evidence="5">20631-21</strain>
    </source>
</reference>
<feature type="compositionally biased region" description="Polar residues" evidence="4">
    <location>
        <begin position="1"/>
        <end position="23"/>
    </location>
</feature>
<comment type="subcellular location">
    <subcellularLocation>
        <location evidence="1">Nucleus envelope</location>
    </subcellularLocation>
</comment>
<feature type="compositionally biased region" description="Polar residues" evidence="4">
    <location>
        <begin position="68"/>
        <end position="103"/>
    </location>
</feature>
<dbReference type="InterPro" id="IPR007231">
    <property type="entry name" value="Nucleoporin_int_Nup93/Nic96"/>
</dbReference>
<evidence type="ECO:0000256" key="2">
    <source>
        <dbReference type="ARBA" id="ARBA00010186"/>
    </source>
</evidence>
<evidence type="ECO:0000313" key="5">
    <source>
        <dbReference type="EMBL" id="OAF62293.1"/>
    </source>
</evidence>
<dbReference type="GeneID" id="36284006"/>
<dbReference type="VEuPathDB" id="FungiDB:GMDG_00061"/>
<dbReference type="PANTHER" id="PTHR11225">
    <property type="entry name" value="NUCLEAR PORE COMPLEX PROTEIN NUP93 NUCLEOPORIN NUP93 DEAD EYE PROTEIN"/>
    <property type="match status" value="1"/>
</dbReference>
<dbReference type="GO" id="GO:0016973">
    <property type="term" value="P:poly(A)+ mRNA export from nucleus"/>
    <property type="evidence" value="ECO:0007669"/>
    <property type="project" value="TreeGrafter"/>
</dbReference>
<protein>
    <recommendedName>
        <fullName evidence="6">Nuclear pore protein</fullName>
    </recommendedName>
</protein>
<dbReference type="GO" id="GO:0006606">
    <property type="term" value="P:protein import into nucleus"/>
    <property type="evidence" value="ECO:0007669"/>
    <property type="project" value="TreeGrafter"/>
</dbReference>
<feature type="region of interest" description="Disordered" evidence="4">
    <location>
        <begin position="1"/>
        <end position="103"/>
    </location>
</feature>
<feature type="compositionally biased region" description="Polar residues" evidence="4">
    <location>
        <begin position="290"/>
        <end position="301"/>
    </location>
</feature>
<dbReference type="GO" id="GO:0017056">
    <property type="term" value="F:structural constituent of nuclear pore"/>
    <property type="evidence" value="ECO:0007669"/>
    <property type="project" value="InterPro"/>
</dbReference>
<organism evidence="5">
    <name type="scientific">Pseudogymnoascus destructans</name>
    <dbReference type="NCBI Taxonomy" id="655981"/>
    <lineage>
        <taxon>Eukaryota</taxon>
        <taxon>Fungi</taxon>
        <taxon>Dikarya</taxon>
        <taxon>Ascomycota</taxon>
        <taxon>Pezizomycotina</taxon>
        <taxon>Leotiomycetes</taxon>
        <taxon>Thelebolales</taxon>
        <taxon>Thelebolaceae</taxon>
        <taxon>Pseudogymnoascus</taxon>
    </lineage>
</organism>
<feature type="compositionally biased region" description="Polar residues" evidence="4">
    <location>
        <begin position="33"/>
        <end position="52"/>
    </location>
</feature>
<proteinExistence type="inferred from homology"/>
<name>A0A177ALX9_9PEZI</name>
<dbReference type="PANTHER" id="PTHR11225:SF4">
    <property type="entry name" value="NUCLEAR PORE COMPLEX PROTEIN NUP93"/>
    <property type="match status" value="1"/>
</dbReference>
<dbReference type="eggNOG" id="KOG2168">
    <property type="taxonomic scope" value="Eukaryota"/>
</dbReference>
<dbReference type="Proteomes" id="UP000077154">
    <property type="component" value="Unassembled WGS sequence"/>
</dbReference>
<evidence type="ECO:0000256" key="3">
    <source>
        <dbReference type="ARBA" id="ARBA00023242"/>
    </source>
</evidence>
<keyword evidence="3" id="KW-0539">Nucleus</keyword>
<evidence type="ECO:0000256" key="1">
    <source>
        <dbReference type="ARBA" id="ARBA00004259"/>
    </source>
</evidence>
<evidence type="ECO:0008006" key="6">
    <source>
        <dbReference type="Google" id="ProtNLM"/>
    </source>
</evidence>
<sequence>MSLFGQTASSANQPAASRTNFFSGLNAPKPAQHASSPFGNPPQAQQPTASLFGSTTTGQSQPQPTQSLFGSILNTGGQQNSNGALNTQQPTDSGRQSQGPNQQTGAYFDTLLQKSRKRTHGDNSLEELPSLQLGLGDLRDRIKRLAPPSMTNGADGRAHYLLAASGVEPGSAVRDLSQFDSQAKRQDWAPQPSDVDTDVDSYITKLQTQTTLSMIAEGLSRSARDFDRFLEENASMEWDSQRNRIYQHFGIKSRAEERATKNGESTTNGSGGFGRSRRNKSTRSEENRNFDSLSGSAYQRQSMQRSVIGTVGPVGSLQQSLATDSDGKAPAYTTSSSMPSGRLLREKEIKFSEKINHLNESRLHKSAYPLLHEFGAVEAQNPGDHTEQVLNAYKAVVEIVGEHPDLRSFSGPNVVKERQFASAWTDEAPNYVAAIDLRKRILRGTARHLEKQCFQTMEVLLAKNPREANLGGIPNVLSKVKAYVRLRASRKDLAPDSTGLQTLDGEAVWAIIFYLLRTGHVQEAADYVHANKNAFRAIDRYFPHYISEYNGNADRRLPPDMHNRINNEYGQRFRIAPENSVDPFRMSCYKVIGRCGLTEMTFAGLHQDLMDWAWLHFVVAREVNLAEEHAGDVFTLTNVQKSVKDLGDLLAAKGLVEQKASSGVYFYLQIICGRFEYAMQSLYEMDYAAALHFAIGLGYYGLLNVSDPIASEGRLLTTSVTDRPQINFAQMIGWYTRDFRAANVTAAVDYLTLICLNGDLPGGIGSQQVLACHESLRGLVLESREFAKLLGDMRLDGQRITGAIEERMKLLHLADTDDFMRTVIMQAASIADDSGRVTDAVLLYDLAGEYDNVITITNRALSEAVAVEIGEEKSSLPSFRPGPDQGIPGQRGSLSLTSVEDPVKLAQTITAIYNGKPMYHEKITPINKETCRVLLRMNEAKSKVEAQNWTGALDIIASLQILPLEAHGDSNIIRQFAGKYAAFPETITRNIPNLIMWTGRSCEEQRSRLANSQYNSNDGTRRHMIEDLKRKAKDLTMYAGFLKYRLPPWVNDLLARIAAE</sequence>
<evidence type="ECO:0000256" key="4">
    <source>
        <dbReference type="SAM" id="MobiDB-lite"/>
    </source>
</evidence>
<dbReference type="GO" id="GO:0005643">
    <property type="term" value="C:nuclear pore"/>
    <property type="evidence" value="ECO:0007669"/>
    <property type="project" value="InterPro"/>
</dbReference>
<feature type="region of interest" description="Disordered" evidence="4">
    <location>
        <begin position="318"/>
        <end position="340"/>
    </location>
</feature>
<feature type="compositionally biased region" description="Low complexity" evidence="4">
    <location>
        <begin position="53"/>
        <end position="67"/>
    </location>
</feature>